<dbReference type="AlphaFoldDB" id="A0AAV2PQ10"/>
<feature type="coiled-coil region" evidence="1">
    <location>
        <begin position="525"/>
        <end position="567"/>
    </location>
</feature>
<evidence type="ECO:0000256" key="2">
    <source>
        <dbReference type="SAM" id="MobiDB-lite"/>
    </source>
</evidence>
<dbReference type="Proteomes" id="UP001497623">
    <property type="component" value="Unassembled WGS sequence"/>
</dbReference>
<protein>
    <submittedName>
        <fullName evidence="3">Uncharacterized protein</fullName>
    </submittedName>
</protein>
<feature type="compositionally biased region" description="Acidic residues" evidence="2">
    <location>
        <begin position="319"/>
        <end position="329"/>
    </location>
</feature>
<evidence type="ECO:0000256" key="1">
    <source>
        <dbReference type="SAM" id="Coils"/>
    </source>
</evidence>
<accession>A0AAV2PQ10</accession>
<evidence type="ECO:0000313" key="3">
    <source>
        <dbReference type="EMBL" id="CAL4062089.1"/>
    </source>
</evidence>
<proteinExistence type="predicted"/>
<feature type="region of interest" description="Disordered" evidence="2">
    <location>
        <begin position="91"/>
        <end position="116"/>
    </location>
</feature>
<name>A0AAV2PQ10_MEGNR</name>
<comment type="caution">
    <text evidence="3">The sequence shown here is derived from an EMBL/GenBank/DDBJ whole genome shotgun (WGS) entry which is preliminary data.</text>
</comment>
<keyword evidence="4" id="KW-1185">Reference proteome</keyword>
<dbReference type="EMBL" id="CAXKWB010000722">
    <property type="protein sequence ID" value="CAL4062089.1"/>
    <property type="molecule type" value="Genomic_DNA"/>
</dbReference>
<gene>
    <name evidence="3" type="ORF">MNOR_LOCUS2388</name>
</gene>
<reference evidence="3 4" key="1">
    <citation type="submission" date="2024-05" db="EMBL/GenBank/DDBJ databases">
        <authorList>
            <person name="Wallberg A."/>
        </authorList>
    </citation>
    <scope>NUCLEOTIDE SEQUENCE [LARGE SCALE GENOMIC DNA]</scope>
</reference>
<keyword evidence="1" id="KW-0175">Coiled coil</keyword>
<evidence type="ECO:0000313" key="4">
    <source>
        <dbReference type="Proteomes" id="UP001497623"/>
    </source>
</evidence>
<feature type="region of interest" description="Disordered" evidence="2">
    <location>
        <begin position="312"/>
        <end position="333"/>
    </location>
</feature>
<sequence>MSKLRGKHIAQRPAEERRRDMEEKLLLGLVWKPVVATMNENSTDLVSCDPPLYNSIPATPQSAKIAPRHGLGRKKKLSSCRRRAKLMTDGGIPESIKANDGSTVQMEEEDRGTNRMKKKKMVTLDTRRDPELAADDSFTEDIDEQYKCTVSFWENKLLNLDISGSTILNTDEGITKQMQEEDGSTFRVRKKKLSSSRRRVKFMADDGIRCLEEKDGSKLQTEKEKRGTNRVRRKKVMTLDIRRRTNHEDDEDESIASIRDEKLSRSRWTKLITDDMNFEEVANQNRYKVKARKNKLSTLDIGRRTRLNYDESESYLNDNESEWESDNDNESGIYSMIRDNTQDNEGILSSDAMNSWGESDKEKINLDMKAGMQNAIIHKSPGIIQYNTNNSYKLASSPTIFKLLEKVSHLHGLPGNMQTNGKDNEVRNKSNEYKKFSNKKNKRPSVKVYKRQIQNSSAQSNSFIFKVSNNKFLDQDEDSIEENPLLSTKPSMTYFTSKKTQCEETDSGISDQSDINSELITSDVNDRHNDQLQKMIRTLAQLNGEKLTRQETEFEHLRRRMQTQENSMTQLVHVTSDLKSKLDKHKKNMNLVNEFKCVNGNAKQIEHLNKDLNSNSISTSRMNIRPTSQISYAPNVHIIKVEWGE</sequence>
<organism evidence="3 4">
    <name type="scientific">Meganyctiphanes norvegica</name>
    <name type="common">Northern krill</name>
    <name type="synonym">Thysanopoda norvegica</name>
    <dbReference type="NCBI Taxonomy" id="48144"/>
    <lineage>
        <taxon>Eukaryota</taxon>
        <taxon>Metazoa</taxon>
        <taxon>Ecdysozoa</taxon>
        <taxon>Arthropoda</taxon>
        <taxon>Crustacea</taxon>
        <taxon>Multicrustacea</taxon>
        <taxon>Malacostraca</taxon>
        <taxon>Eumalacostraca</taxon>
        <taxon>Eucarida</taxon>
        <taxon>Euphausiacea</taxon>
        <taxon>Euphausiidae</taxon>
        <taxon>Meganyctiphanes</taxon>
    </lineage>
</organism>